<comment type="caution">
    <text evidence="1">The sequence shown here is derived from an EMBL/GenBank/DDBJ whole genome shotgun (WGS) entry which is preliminary data.</text>
</comment>
<name>A0A8K0VDZ1_9RHOB</name>
<dbReference type="RefSeq" id="WP_202690336.1">
    <property type="nucleotide sequence ID" value="NZ_JAESVN010000019.1"/>
</dbReference>
<dbReference type="Gene3D" id="3.40.50.1820">
    <property type="entry name" value="alpha/beta hydrolase"/>
    <property type="match status" value="1"/>
</dbReference>
<sequence>MANAPKFTNGKHSAINIKELGTVKVTELSAIDHSAIYKIQHHGVEHDLALFLNPAGGKKLFIFFSGAANRKAFTLPVFHRWSWHDQFPGHALYISDPTLKRSSTLPLGWYIGDQSSDLNSAMCDIFRAVARNVGIDHSNIVFYGSSGGGFASLRALSEIPSAKAIVINPQTRLSSFNGNSLKDYLGEFFSGVSVDEFSARFPERNEVRFHVDRIEDSRIVYAQCLDDQHHMSLHLPELFTNDSGSIRPRSLRNCSLVFFNDPRGHAHGEPNELVPILLSKADGEGSDTLYSGISS</sequence>
<dbReference type="Proteomes" id="UP000648908">
    <property type="component" value="Unassembled WGS sequence"/>
</dbReference>
<dbReference type="AlphaFoldDB" id="A0A8K0VDZ1"/>
<dbReference type="SUPFAM" id="SSF53474">
    <property type="entry name" value="alpha/beta-Hydrolases"/>
    <property type="match status" value="1"/>
</dbReference>
<keyword evidence="2" id="KW-1185">Reference proteome</keyword>
<protein>
    <submittedName>
        <fullName evidence="1">Uncharacterized protein</fullName>
    </submittedName>
</protein>
<dbReference type="InterPro" id="IPR029058">
    <property type="entry name" value="AB_hydrolase_fold"/>
</dbReference>
<dbReference type="EMBL" id="JAESVN010000019">
    <property type="protein sequence ID" value="MBL4919356.1"/>
    <property type="molecule type" value="Genomic_DNA"/>
</dbReference>
<organism evidence="1 2">
    <name type="scientific">Szabonella alba</name>
    <dbReference type="NCBI Taxonomy" id="2804194"/>
    <lineage>
        <taxon>Bacteria</taxon>
        <taxon>Pseudomonadati</taxon>
        <taxon>Pseudomonadota</taxon>
        <taxon>Alphaproteobacteria</taxon>
        <taxon>Rhodobacterales</taxon>
        <taxon>Paracoccaceae</taxon>
        <taxon>Szabonella</taxon>
    </lineage>
</organism>
<accession>A0A8K0VDZ1</accession>
<reference evidence="1" key="1">
    <citation type="submission" date="2021-01" db="EMBL/GenBank/DDBJ databases">
        <title>Tabrizicola alba sp. nov. a motile alkaliphilic bacterium isolated from a soda lake.</title>
        <authorList>
            <person name="Szuroczki S."/>
            <person name="Abbaszade G."/>
            <person name="Schumann P."/>
            <person name="Toth E."/>
        </authorList>
    </citation>
    <scope>NUCLEOTIDE SEQUENCE</scope>
    <source>
        <strain evidence="1">DMG-N-6</strain>
    </source>
</reference>
<evidence type="ECO:0000313" key="1">
    <source>
        <dbReference type="EMBL" id="MBL4919356.1"/>
    </source>
</evidence>
<proteinExistence type="predicted"/>
<gene>
    <name evidence="1" type="ORF">JL811_19255</name>
</gene>
<evidence type="ECO:0000313" key="2">
    <source>
        <dbReference type="Proteomes" id="UP000648908"/>
    </source>
</evidence>